<organism evidence="3">
    <name type="scientific">marine metagenome</name>
    <dbReference type="NCBI Taxonomy" id="408172"/>
    <lineage>
        <taxon>unclassified sequences</taxon>
        <taxon>metagenomes</taxon>
        <taxon>ecological metagenomes</taxon>
    </lineage>
</organism>
<dbReference type="Gene3D" id="3.30.360.10">
    <property type="entry name" value="Dihydrodipicolinate Reductase, domain 2"/>
    <property type="match status" value="1"/>
</dbReference>
<dbReference type="Gene3D" id="3.40.50.720">
    <property type="entry name" value="NAD(P)-binding Rossmann-like Domain"/>
    <property type="match status" value="1"/>
</dbReference>
<evidence type="ECO:0000256" key="1">
    <source>
        <dbReference type="SAM" id="MobiDB-lite"/>
    </source>
</evidence>
<dbReference type="PANTHER" id="PTHR43818:SF10">
    <property type="entry name" value="NADH-DEPENDENT DEHYDROGENASE-RELATED"/>
    <property type="match status" value="1"/>
</dbReference>
<dbReference type="EMBL" id="UINC01001705">
    <property type="protein sequence ID" value="SUZ86975.1"/>
    <property type="molecule type" value="Genomic_DNA"/>
</dbReference>
<gene>
    <name evidence="3" type="ORF">METZ01_LOCUS39829</name>
</gene>
<evidence type="ECO:0000259" key="2">
    <source>
        <dbReference type="Pfam" id="PF01408"/>
    </source>
</evidence>
<dbReference type="Pfam" id="PF01408">
    <property type="entry name" value="GFO_IDH_MocA"/>
    <property type="match status" value="1"/>
</dbReference>
<feature type="compositionally biased region" description="Basic and acidic residues" evidence="1">
    <location>
        <begin position="1"/>
        <end position="11"/>
    </location>
</feature>
<dbReference type="AlphaFoldDB" id="A0A381R5C8"/>
<accession>A0A381R5C8</accession>
<feature type="region of interest" description="Disordered" evidence="1">
    <location>
        <begin position="1"/>
        <end position="28"/>
    </location>
</feature>
<dbReference type="PANTHER" id="PTHR43818">
    <property type="entry name" value="BCDNA.GH03377"/>
    <property type="match status" value="1"/>
</dbReference>
<dbReference type="InterPro" id="IPR050463">
    <property type="entry name" value="Gfo/Idh/MocA_oxidrdct_glycsds"/>
</dbReference>
<reference evidence="3" key="1">
    <citation type="submission" date="2018-05" db="EMBL/GenBank/DDBJ databases">
        <authorList>
            <person name="Lanie J.A."/>
            <person name="Ng W.-L."/>
            <person name="Kazmierczak K.M."/>
            <person name="Andrzejewski T.M."/>
            <person name="Davidsen T.M."/>
            <person name="Wayne K.J."/>
            <person name="Tettelin H."/>
            <person name="Glass J.I."/>
            <person name="Rusch D."/>
            <person name="Podicherti R."/>
            <person name="Tsui H.-C.T."/>
            <person name="Winkler M.E."/>
        </authorList>
    </citation>
    <scope>NUCLEOTIDE SEQUENCE</scope>
</reference>
<sequence length="523" mass="57356">MLSGVCRDHRAPPRTPILPSKGELTVNKNGPARQLTRRNFVQDASTLALGGMIVPRHVLGGVGYQAPSDTLNIAIVGAGGRGNDNAQELGTENIVAVCDVDFDLVTNKVGGLTAEGRDGTARPKVMRWQEQFASATRYSDFREMLEKQSNIDAVLIATPDHTHAVIAKAAMELGKHVYVEKPMTATVAEARMLARLAKETGVTTQMGNQGHSSDDARLINEWIHAGVIGDVSEVHIWTNRPIWPQGIPAPIAPPEMPDQTDWGRGSIDRRIASAVDGGYQLPPALDWQNYLGPITEDVAYHPIYHPFNWRGWTAFGVGALGDMGAHLVDHPFWALDLGYPTSIEATSSPWGGPRRAPVTYPLAMTAHYEFPARGGRPPVNMHWYDGGLMPPRPELLPPDVPMDREGGVIFVGTRGILMHETYGDNPLLFPGELHEWAATVAPTYPRIEESHVMNWALACKGEATATTPFDYAAQLTEVMLLGIVALRTGQGQKIQYDGENMRITNIEEANQYLTREYRPGWSM</sequence>
<protein>
    <recommendedName>
        <fullName evidence="2">Gfo/Idh/MocA-like oxidoreductase N-terminal domain-containing protein</fullName>
    </recommendedName>
</protein>
<proteinExistence type="predicted"/>
<dbReference type="GO" id="GO:0000166">
    <property type="term" value="F:nucleotide binding"/>
    <property type="evidence" value="ECO:0007669"/>
    <property type="project" value="InterPro"/>
</dbReference>
<name>A0A381R5C8_9ZZZZ</name>
<dbReference type="InterPro" id="IPR036291">
    <property type="entry name" value="NAD(P)-bd_dom_sf"/>
</dbReference>
<feature type="domain" description="Gfo/Idh/MocA-like oxidoreductase N-terminal" evidence="2">
    <location>
        <begin position="72"/>
        <end position="207"/>
    </location>
</feature>
<dbReference type="SUPFAM" id="SSF55347">
    <property type="entry name" value="Glyceraldehyde-3-phosphate dehydrogenase-like, C-terminal domain"/>
    <property type="match status" value="1"/>
</dbReference>
<dbReference type="InterPro" id="IPR000683">
    <property type="entry name" value="Gfo/Idh/MocA-like_OxRdtase_N"/>
</dbReference>
<evidence type="ECO:0000313" key="3">
    <source>
        <dbReference type="EMBL" id="SUZ86975.1"/>
    </source>
</evidence>
<dbReference type="SUPFAM" id="SSF51735">
    <property type="entry name" value="NAD(P)-binding Rossmann-fold domains"/>
    <property type="match status" value="1"/>
</dbReference>